<evidence type="ECO:0000259" key="10">
    <source>
        <dbReference type="Pfam" id="PF02879"/>
    </source>
</evidence>
<dbReference type="InterPro" id="IPR016055">
    <property type="entry name" value="A-D-PHexomutase_a/b/a-I/II/III"/>
</dbReference>
<comment type="caution">
    <text evidence="12">The sequence shown here is derived from an EMBL/GenBank/DDBJ whole genome shotgun (WGS) entry which is preliminary data.</text>
</comment>
<sequence length="457" mass="48933">MQELTCFKAYDVRGKLGDNLDADIVRRIGRAFAEVMKPGISVVGRDTRDSSATLAAALIEGLRDGGSDVVDIGLCGTEEVYFATTHLGAGGGLEVTASHNPIDYNGIKMVARGSTPISEENGMAEIRARASADDFGPVARRGKLEEANPRDAYVAHLLGFVDAPALAPLKILVNAGNGTAGPTFDAIASGLAAAGAPTRFIRMHHRPDSSFPNGIPNPLLPENQPPTRDRVIAEGADLGIAWDGDFDRCFFFDETGAFVPGEYIVGLLAEAFLAQQPGQTIIHDPRIIWNTQDIVASAGGRAVQSRTGHAFMKALMRAENAVYGGEMSAHHYFRDFMYCDSGMIPWLLVLELMSRTGKPLSALVADRITRFPSSGEVNFRLDDPKAAIARVLDAYAADALDDDRTDGIGLSFADWRFSLRSSNTEPVVRLNIESRGNPALVEAKLAEISALLTAGST</sequence>
<comment type="cofactor">
    <cofactor evidence="1">
        <name>Mg(2+)</name>
        <dbReference type="ChEBI" id="CHEBI:18420"/>
    </cofactor>
</comment>
<dbReference type="GO" id="GO:0016868">
    <property type="term" value="F:intramolecular phosphotransferase activity"/>
    <property type="evidence" value="ECO:0007669"/>
    <property type="project" value="InterPro"/>
</dbReference>
<dbReference type="PANTHER" id="PTHR43771:SF1">
    <property type="entry name" value="PHOSPHOMANNOMUTASE"/>
    <property type="match status" value="1"/>
</dbReference>
<dbReference type="CDD" id="cd03089">
    <property type="entry name" value="PMM_PGM"/>
    <property type="match status" value="1"/>
</dbReference>
<dbReference type="Gene3D" id="3.30.310.50">
    <property type="entry name" value="Alpha-D-phosphohexomutase, C-terminal domain"/>
    <property type="match status" value="1"/>
</dbReference>
<evidence type="ECO:0000256" key="6">
    <source>
        <dbReference type="ARBA" id="ARBA00023235"/>
    </source>
</evidence>
<gene>
    <name evidence="12" type="ORF">GSH16_13665</name>
</gene>
<keyword evidence="4 7" id="KW-0479">Metal-binding</keyword>
<organism evidence="12 13">
    <name type="scientific">Oceanomicrobium pacificus</name>
    <dbReference type="NCBI Taxonomy" id="2692916"/>
    <lineage>
        <taxon>Bacteria</taxon>
        <taxon>Pseudomonadati</taxon>
        <taxon>Pseudomonadota</taxon>
        <taxon>Alphaproteobacteria</taxon>
        <taxon>Rhodobacterales</taxon>
        <taxon>Paracoccaceae</taxon>
        <taxon>Oceanomicrobium</taxon>
    </lineage>
</organism>
<proteinExistence type="inferred from homology"/>
<dbReference type="Pfam" id="PF02879">
    <property type="entry name" value="PGM_PMM_II"/>
    <property type="match status" value="1"/>
</dbReference>
<keyword evidence="13" id="KW-1185">Reference proteome</keyword>
<evidence type="ECO:0000256" key="5">
    <source>
        <dbReference type="ARBA" id="ARBA00022842"/>
    </source>
</evidence>
<dbReference type="InterPro" id="IPR005844">
    <property type="entry name" value="A-D-PHexomutase_a/b/a-I"/>
</dbReference>
<evidence type="ECO:0000259" key="9">
    <source>
        <dbReference type="Pfam" id="PF02878"/>
    </source>
</evidence>
<feature type="domain" description="Alpha-D-phosphohexomutase alpha/beta/alpha" evidence="10">
    <location>
        <begin position="151"/>
        <end position="256"/>
    </location>
</feature>
<comment type="similarity">
    <text evidence="2 7">Belongs to the phosphohexose mutase family.</text>
</comment>
<keyword evidence="3" id="KW-0597">Phosphoprotein</keyword>
<evidence type="ECO:0000313" key="13">
    <source>
        <dbReference type="Proteomes" id="UP000436016"/>
    </source>
</evidence>
<dbReference type="InterPro" id="IPR005841">
    <property type="entry name" value="Alpha-D-phosphohexomutase_SF"/>
</dbReference>
<dbReference type="Gene3D" id="3.40.120.10">
    <property type="entry name" value="Alpha-D-Glucose-1,6-Bisphosphate, subunit A, domain 3"/>
    <property type="match status" value="3"/>
</dbReference>
<evidence type="ECO:0000256" key="7">
    <source>
        <dbReference type="RuleBase" id="RU004326"/>
    </source>
</evidence>
<reference evidence="12 13" key="1">
    <citation type="submission" date="2019-12" db="EMBL/GenBank/DDBJ databases">
        <title>Strain KN286 was isolated from seawater, which was collected from Caroline Seamount in the tropical western Pacific.</title>
        <authorList>
            <person name="Wang Q."/>
        </authorList>
    </citation>
    <scope>NUCLEOTIDE SEQUENCE [LARGE SCALE GENOMIC DNA]</scope>
    <source>
        <strain evidence="12 13">KN286</strain>
    </source>
</reference>
<feature type="domain" description="Alpha-D-phosphohexomutase alpha/beta/alpha" evidence="9">
    <location>
        <begin position="7"/>
        <end position="134"/>
    </location>
</feature>
<dbReference type="InterPro" id="IPR016066">
    <property type="entry name" value="A-D-PHexomutase_CS"/>
</dbReference>
<keyword evidence="5 7" id="KW-0460">Magnesium</keyword>
<dbReference type="PANTHER" id="PTHR43771">
    <property type="entry name" value="PHOSPHOMANNOMUTASE"/>
    <property type="match status" value="1"/>
</dbReference>
<dbReference type="Pfam" id="PF02878">
    <property type="entry name" value="PGM_PMM_I"/>
    <property type="match status" value="1"/>
</dbReference>
<dbReference type="PROSITE" id="PS00710">
    <property type="entry name" value="PGM_PMM"/>
    <property type="match status" value="1"/>
</dbReference>
<feature type="domain" description="Alpha-D-phosphohexomutase C-terminal" evidence="8">
    <location>
        <begin position="376"/>
        <end position="446"/>
    </location>
</feature>
<evidence type="ECO:0000313" key="12">
    <source>
        <dbReference type="EMBL" id="MXU66494.1"/>
    </source>
</evidence>
<dbReference type="SUPFAM" id="SSF53738">
    <property type="entry name" value="Phosphoglucomutase, first 3 domains"/>
    <property type="match status" value="3"/>
</dbReference>
<name>A0A6B0TZS8_9RHOB</name>
<evidence type="ECO:0000256" key="2">
    <source>
        <dbReference type="ARBA" id="ARBA00010231"/>
    </source>
</evidence>
<dbReference type="InterPro" id="IPR005845">
    <property type="entry name" value="A-D-PHexomutase_a/b/a-II"/>
</dbReference>
<dbReference type="InterPro" id="IPR005846">
    <property type="entry name" value="A-D-PHexomutase_a/b/a-III"/>
</dbReference>
<dbReference type="Pfam" id="PF00408">
    <property type="entry name" value="PGM_PMM_IV"/>
    <property type="match status" value="1"/>
</dbReference>
<evidence type="ECO:0000256" key="1">
    <source>
        <dbReference type="ARBA" id="ARBA00001946"/>
    </source>
</evidence>
<dbReference type="RefSeq" id="WP_160856044.1">
    <property type="nucleotide sequence ID" value="NZ_WUWG01000006.1"/>
</dbReference>
<accession>A0A6B0TZS8</accession>
<dbReference type="GO" id="GO:0005975">
    <property type="term" value="P:carbohydrate metabolic process"/>
    <property type="evidence" value="ECO:0007669"/>
    <property type="project" value="InterPro"/>
</dbReference>
<dbReference type="Pfam" id="PF02880">
    <property type="entry name" value="PGM_PMM_III"/>
    <property type="match status" value="1"/>
</dbReference>
<dbReference type="Proteomes" id="UP000436016">
    <property type="component" value="Unassembled WGS sequence"/>
</dbReference>
<dbReference type="InterPro" id="IPR036900">
    <property type="entry name" value="A-D-PHexomutase_C_sf"/>
</dbReference>
<evidence type="ECO:0000259" key="11">
    <source>
        <dbReference type="Pfam" id="PF02880"/>
    </source>
</evidence>
<dbReference type="InterPro" id="IPR005843">
    <property type="entry name" value="A-D-PHexomutase_C"/>
</dbReference>
<dbReference type="GO" id="GO:0000287">
    <property type="term" value="F:magnesium ion binding"/>
    <property type="evidence" value="ECO:0007669"/>
    <property type="project" value="InterPro"/>
</dbReference>
<dbReference type="PRINTS" id="PR00509">
    <property type="entry name" value="PGMPMM"/>
</dbReference>
<keyword evidence="6" id="KW-0413">Isomerase</keyword>
<feature type="domain" description="Alpha-D-phosphohexomutase alpha/beta/alpha" evidence="11">
    <location>
        <begin position="261"/>
        <end position="371"/>
    </location>
</feature>
<evidence type="ECO:0000259" key="8">
    <source>
        <dbReference type="Pfam" id="PF00408"/>
    </source>
</evidence>
<dbReference type="AlphaFoldDB" id="A0A6B0TZS8"/>
<evidence type="ECO:0000256" key="4">
    <source>
        <dbReference type="ARBA" id="ARBA00022723"/>
    </source>
</evidence>
<dbReference type="SUPFAM" id="SSF55957">
    <property type="entry name" value="Phosphoglucomutase, C-terminal domain"/>
    <property type="match status" value="1"/>
</dbReference>
<evidence type="ECO:0000256" key="3">
    <source>
        <dbReference type="ARBA" id="ARBA00022553"/>
    </source>
</evidence>
<dbReference type="EMBL" id="WUWG01000006">
    <property type="protein sequence ID" value="MXU66494.1"/>
    <property type="molecule type" value="Genomic_DNA"/>
</dbReference>
<protein>
    <submittedName>
        <fullName evidence="12">Phosphomannomutase</fullName>
    </submittedName>
</protein>